<evidence type="ECO:0000313" key="3">
    <source>
        <dbReference type="Proteomes" id="UP000658258"/>
    </source>
</evidence>
<dbReference type="EMBL" id="BNAG01000003">
    <property type="protein sequence ID" value="GHE69160.1"/>
    <property type="molecule type" value="Genomic_DNA"/>
</dbReference>
<feature type="chain" id="PRO_5046613253" description="Outer membrane protein beta-barrel domain-containing protein" evidence="1">
    <location>
        <begin position="21"/>
        <end position="156"/>
    </location>
</feature>
<keyword evidence="3" id="KW-1185">Reference proteome</keyword>
<dbReference type="Proteomes" id="UP000658258">
    <property type="component" value="Unassembled WGS sequence"/>
</dbReference>
<feature type="signal peptide" evidence="1">
    <location>
        <begin position="1"/>
        <end position="20"/>
    </location>
</feature>
<protein>
    <recommendedName>
        <fullName evidence="4">Outer membrane protein beta-barrel domain-containing protein</fullName>
    </recommendedName>
</protein>
<keyword evidence="1" id="KW-0732">Signal</keyword>
<reference evidence="3" key="1">
    <citation type="journal article" date="2019" name="Int. J. Syst. Evol. Microbiol.">
        <title>The Global Catalogue of Microorganisms (GCM) 10K type strain sequencing project: providing services to taxonomists for standard genome sequencing and annotation.</title>
        <authorList>
            <consortium name="The Broad Institute Genomics Platform"/>
            <consortium name="The Broad Institute Genome Sequencing Center for Infectious Disease"/>
            <person name="Wu L."/>
            <person name="Ma J."/>
        </authorList>
    </citation>
    <scope>NUCLEOTIDE SEQUENCE [LARGE SCALE GENOMIC DNA]</scope>
    <source>
        <strain evidence="3">CGMCC 1.15111</strain>
    </source>
</reference>
<evidence type="ECO:0008006" key="4">
    <source>
        <dbReference type="Google" id="ProtNLM"/>
    </source>
</evidence>
<organism evidence="2 3">
    <name type="scientific">Roseivirga thermotolerans</name>
    <dbReference type="NCBI Taxonomy" id="1758176"/>
    <lineage>
        <taxon>Bacteria</taxon>
        <taxon>Pseudomonadati</taxon>
        <taxon>Bacteroidota</taxon>
        <taxon>Cytophagia</taxon>
        <taxon>Cytophagales</taxon>
        <taxon>Roseivirgaceae</taxon>
        <taxon>Roseivirga</taxon>
    </lineage>
</organism>
<dbReference type="RefSeq" id="WP_189630720.1">
    <property type="nucleotide sequence ID" value="NZ_BNAG01000003.1"/>
</dbReference>
<name>A0ABQ3IAI9_9BACT</name>
<accession>A0ABQ3IAI9</accession>
<gene>
    <name evidence="2" type="ORF">GCM10011340_26340</name>
</gene>
<evidence type="ECO:0000256" key="1">
    <source>
        <dbReference type="SAM" id="SignalP"/>
    </source>
</evidence>
<sequence length="156" mass="17388">MKAKFIVLASLLMLSFGAQAQSFYRQNKPQKDRFSVSLKNITTRSVNGWNTGPSVSLNLGQRFSMGYVYLTAIGSAEREANTFSGLQFNYSVFDGSRFDVGVGLRTGVHNQYFISVLPSIQMTYDVSTKVAAELGYAHSDGFPFFQMGIGYKIFRK</sequence>
<evidence type="ECO:0000313" key="2">
    <source>
        <dbReference type="EMBL" id="GHE69160.1"/>
    </source>
</evidence>
<comment type="caution">
    <text evidence="2">The sequence shown here is derived from an EMBL/GenBank/DDBJ whole genome shotgun (WGS) entry which is preliminary data.</text>
</comment>
<proteinExistence type="predicted"/>